<protein>
    <submittedName>
        <fullName evidence="2">DEAD/DEAH box helicase family protein</fullName>
    </submittedName>
</protein>
<accession>A0ABT2HP26</accession>
<dbReference type="SUPFAM" id="SSF52540">
    <property type="entry name" value="P-loop containing nucleoside triphosphate hydrolases"/>
    <property type="match status" value="1"/>
</dbReference>
<reference evidence="2 3" key="1">
    <citation type="submission" date="2022-04" db="EMBL/GenBank/DDBJ databases">
        <title>Human microbiome associated bacterial genomes.</title>
        <authorList>
            <person name="Sandstrom S."/>
            <person name="Salamzade R."/>
            <person name="Kalan L.R."/>
        </authorList>
    </citation>
    <scope>NUCLEOTIDE SEQUENCE [LARGE SCALE GENOMIC DNA]</scope>
    <source>
        <strain evidence="3">p3-SID767</strain>
    </source>
</reference>
<keyword evidence="3" id="KW-1185">Reference proteome</keyword>
<feature type="domain" description="Helicase ATP-binding" evidence="1">
    <location>
        <begin position="284"/>
        <end position="518"/>
    </location>
</feature>
<evidence type="ECO:0000313" key="2">
    <source>
        <dbReference type="EMBL" id="MCT1606443.1"/>
    </source>
</evidence>
<dbReference type="EMBL" id="JALXMO010000005">
    <property type="protein sequence ID" value="MCT1606443.1"/>
    <property type="molecule type" value="Genomic_DNA"/>
</dbReference>
<keyword evidence="2" id="KW-0347">Helicase</keyword>
<dbReference type="SMART" id="SM00487">
    <property type="entry name" value="DEXDc"/>
    <property type="match status" value="1"/>
</dbReference>
<dbReference type="Gene3D" id="3.90.1570.50">
    <property type="match status" value="1"/>
</dbReference>
<dbReference type="PANTHER" id="PTHR42927:SF1">
    <property type="entry name" value="HELICASE SUPERFAMILY 1 AND 2 DOMAIN-CONTAINING PROTEIN"/>
    <property type="match status" value="1"/>
</dbReference>
<dbReference type="Pfam" id="PF22679">
    <property type="entry name" value="T1R_D3-like"/>
    <property type="match status" value="1"/>
</dbReference>
<dbReference type="Pfam" id="PF18766">
    <property type="entry name" value="SWI2_SNF2"/>
    <property type="match status" value="1"/>
</dbReference>
<dbReference type="Pfam" id="PF04313">
    <property type="entry name" value="HSDR_N"/>
    <property type="match status" value="1"/>
</dbReference>
<dbReference type="InterPro" id="IPR040980">
    <property type="entry name" value="SWI2_SNF2"/>
</dbReference>
<keyword evidence="2" id="KW-0067">ATP-binding</keyword>
<organism evidence="2 3">
    <name type="scientific">Nesterenkonia massiliensis</name>
    <dbReference type="NCBI Taxonomy" id="1232429"/>
    <lineage>
        <taxon>Bacteria</taxon>
        <taxon>Bacillati</taxon>
        <taxon>Actinomycetota</taxon>
        <taxon>Actinomycetes</taxon>
        <taxon>Micrococcales</taxon>
        <taxon>Micrococcaceae</taxon>
        <taxon>Nesterenkonia</taxon>
    </lineage>
</organism>
<sequence length="1043" mass="117516">MSQLHHEDRFQRQIADYLADHGWLASPNSSGYDKERALWPEDLLGWLEDSDPENYRRIVPAEPGAAQQKGQRTILDRVAKQLAVTEEQGGGTLNVLRNGVDVIGARRFQLMQNPVSTDLNPELTARYRKNRLRVVREVIYSTRHSNRIDLVLFLNGIAVATIETKTTFSQSLEKVKDQYRKDRLPQGEPLLTPFRGALVHFGLTDENIVMTTALRGSETFFLPFDRGHHNGAGNPPVEGKHRTSYFWEEILDPDTWLNILAKFIYVNREKRADPLTGKIITRSQIRFPRYHQWRAVSRLVHTAAEEGPGHKYLIQHSAGSGKTDSIAWTAHRLADLQAADGQKVFDSVIVISDRQVLDRQLQEAVNQLTNTSGKFQPITSGSEGSKTKQLMAAFAARVPIIGLTLQTFPHALKKMREEGGILEGRRFAVIADEAHTSQTGAAANALKELLYLQQQATDIADMDEAELNQEALAAMAARVDEDKRISYFAFTATPKAKTLEIFGRRRDPQSPPEPFDLYSMKQAIEEGFILDVLKNYTSYETAARIARRTETGGHQELDIRRSSRAIIGKVELHPTNVSSKVHEIIEHFIHVVQPALGGRAKAMVVTSSRAAAVRYHRHFQRAVAERGLALKSLVAFSGEVEDPDVPSIGGARKHTVTEETENPDLKGRDLAQVFGQQDQHVLIVANKYQTGFDEPLLVAMYVDKKLSGISAVQTLSRLNRQAQGKDNTYILDFIPDNPQRVEAAFREYYEDAVLVKESDPELVLELRMKLENKRIFLPSEVDHFWRIWRGAKSEKNAHGQINGVIDIAVERFAVYWQQAVDIYVQQDDAAQLEELKEFRKTLGAYSKAYDFFSQILNFGDEYYEKLSVYAEKLQRKLVSFTEEETDPDRINLDDVVLTHFKLEKLREESLTAGGGGEGLRGMTEAGISRGGDAQRGTWEEVIETVNEYLGHLDVDDEHKLSYTESLLARAVKDKKLQTQASNNPEADFKHSPTLNAVVEDAIWGDDQDHAALAEAARKNPGGMVKLLLDMGLYERLLEEHRAA</sequence>
<dbReference type="Gene3D" id="3.40.50.300">
    <property type="entry name" value="P-loop containing nucleotide triphosphate hydrolases"/>
    <property type="match status" value="2"/>
</dbReference>
<keyword evidence="2" id="KW-0547">Nucleotide-binding</keyword>
<dbReference type="RefSeq" id="WP_260072594.1">
    <property type="nucleotide sequence ID" value="NZ_JALXMO010000005.1"/>
</dbReference>
<dbReference type="PANTHER" id="PTHR42927">
    <property type="entry name" value="HELICASE SUPERFAMILY 1 AND 2 DOMAIN-CONTAINING PROTEIN"/>
    <property type="match status" value="1"/>
</dbReference>
<gene>
    <name evidence="2" type="ORF">M3B43_03695</name>
</gene>
<dbReference type="InterPro" id="IPR055180">
    <property type="entry name" value="HsdR_RecA-like_helicase_dom_2"/>
</dbReference>
<dbReference type="GO" id="GO:0004386">
    <property type="term" value="F:helicase activity"/>
    <property type="evidence" value="ECO:0007669"/>
    <property type="project" value="UniProtKB-KW"/>
</dbReference>
<keyword evidence="2" id="KW-0378">Hydrolase</keyword>
<dbReference type="InterPro" id="IPR007409">
    <property type="entry name" value="Restrct_endonuc_type1_HsdR_N"/>
</dbReference>
<dbReference type="Proteomes" id="UP001205046">
    <property type="component" value="Unassembled WGS sequence"/>
</dbReference>
<name>A0ABT2HP26_9MICC</name>
<evidence type="ECO:0000259" key="1">
    <source>
        <dbReference type="SMART" id="SM00487"/>
    </source>
</evidence>
<evidence type="ECO:0000313" key="3">
    <source>
        <dbReference type="Proteomes" id="UP001205046"/>
    </source>
</evidence>
<proteinExistence type="predicted"/>
<dbReference type="InterPro" id="IPR014001">
    <property type="entry name" value="Helicase_ATP-bd"/>
</dbReference>
<comment type="caution">
    <text evidence="2">The sequence shown here is derived from an EMBL/GenBank/DDBJ whole genome shotgun (WGS) entry which is preliminary data.</text>
</comment>
<dbReference type="InterPro" id="IPR027417">
    <property type="entry name" value="P-loop_NTPase"/>
</dbReference>